<dbReference type="InterPro" id="IPR036414">
    <property type="entry name" value="YaeB_N_sf"/>
</dbReference>
<dbReference type="AlphaFoldDB" id="A0A4R7I5R4"/>
<sequence length="155" mass="17507">METGIEPIGYVVGSRAQRQDDNWDAEVSVIRLAVRFGRDTTAGLADFSHVEVVFRFHGVSDDEVTVDARHPRNNEAWPKVGIFAQRASKRPNRIGVTMCRLVQVDGTHVHVRGLDAIDGTPVLDIKPVMAEFLPRGEVRQPEWSHELMRSYWSTD</sequence>
<keyword evidence="4" id="KW-0808">Transferase</keyword>
<evidence type="ECO:0000313" key="4">
    <source>
        <dbReference type="EMBL" id="TDT18146.1"/>
    </source>
</evidence>
<dbReference type="PROSITE" id="PS51668">
    <property type="entry name" value="TSAA_2"/>
    <property type="match status" value="1"/>
</dbReference>
<dbReference type="GO" id="GO:0008168">
    <property type="term" value="F:methyltransferase activity"/>
    <property type="evidence" value="ECO:0007669"/>
    <property type="project" value="UniProtKB-KW"/>
</dbReference>
<keyword evidence="1" id="KW-0949">S-adenosyl-L-methionine</keyword>
<reference evidence="4 5" key="1">
    <citation type="submission" date="2019-03" db="EMBL/GenBank/DDBJ databases">
        <title>Sequencing the genomes of 1000 actinobacteria strains.</title>
        <authorList>
            <person name="Klenk H.-P."/>
        </authorList>
    </citation>
    <scope>NUCLEOTIDE SEQUENCE [LARGE SCALE GENOMIC DNA]</scope>
    <source>
        <strain evidence="4 5">DSM 18936</strain>
    </source>
</reference>
<organism evidence="4 5">
    <name type="scientific">Ilumatobacter fluminis</name>
    <dbReference type="NCBI Taxonomy" id="467091"/>
    <lineage>
        <taxon>Bacteria</taxon>
        <taxon>Bacillati</taxon>
        <taxon>Actinomycetota</taxon>
        <taxon>Acidimicrobiia</taxon>
        <taxon>Acidimicrobiales</taxon>
        <taxon>Ilumatobacteraceae</taxon>
        <taxon>Ilumatobacter</taxon>
    </lineage>
</organism>
<dbReference type="Proteomes" id="UP000294558">
    <property type="component" value="Unassembled WGS sequence"/>
</dbReference>
<keyword evidence="5" id="KW-1185">Reference proteome</keyword>
<dbReference type="OrthoDB" id="9804309at2"/>
<feature type="domain" description="TsaA-like" evidence="3">
    <location>
        <begin position="5"/>
        <end position="137"/>
    </location>
</feature>
<protein>
    <submittedName>
        <fullName evidence="4">tRNA-Thr(GGU) m(6)t(6)A37 methyltransferase TsaA</fullName>
    </submittedName>
</protein>
<dbReference type="InterPro" id="IPR023370">
    <property type="entry name" value="TrmO-like_N"/>
</dbReference>
<comment type="similarity">
    <text evidence="2">Belongs to the tRNA methyltransferase O family.</text>
</comment>
<dbReference type="Pfam" id="PF01980">
    <property type="entry name" value="TrmO_N"/>
    <property type="match status" value="1"/>
</dbReference>
<dbReference type="EMBL" id="SOAU01000001">
    <property type="protein sequence ID" value="TDT18146.1"/>
    <property type="molecule type" value="Genomic_DNA"/>
</dbReference>
<dbReference type="Gene3D" id="2.40.30.70">
    <property type="entry name" value="YaeB-like"/>
    <property type="match status" value="1"/>
</dbReference>
<dbReference type="GO" id="GO:0032259">
    <property type="term" value="P:methylation"/>
    <property type="evidence" value="ECO:0007669"/>
    <property type="project" value="UniProtKB-KW"/>
</dbReference>
<evidence type="ECO:0000259" key="3">
    <source>
        <dbReference type="PROSITE" id="PS51668"/>
    </source>
</evidence>
<dbReference type="SUPFAM" id="SSF118196">
    <property type="entry name" value="YaeB-like"/>
    <property type="match status" value="1"/>
</dbReference>
<evidence type="ECO:0000256" key="2">
    <source>
        <dbReference type="ARBA" id="ARBA00033753"/>
    </source>
</evidence>
<keyword evidence="4" id="KW-0489">Methyltransferase</keyword>
<evidence type="ECO:0000256" key="1">
    <source>
        <dbReference type="ARBA" id="ARBA00022691"/>
    </source>
</evidence>
<comment type="caution">
    <text evidence="4">The sequence shown here is derived from an EMBL/GenBank/DDBJ whole genome shotgun (WGS) entry which is preliminary data.</text>
</comment>
<dbReference type="InterPro" id="IPR040372">
    <property type="entry name" value="YaeB-like"/>
</dbReference>
<dbReference type="PANTHER" id="PTHR12818">
    <property type="entry name" value="TRNA (ADENINE(37)-N6)-METHYLTRANSFERASE"/>
    <property type="match status" value="1"/>
</dbReference>
<name>A0A4R7I5R4_9ACTN</name>
<dbReference type="PANTHER" id="PTHR12818:SF0">
    <property type="entry name" value="TRNA (ADENINE(37)-N6)-METHYLTRANSFERASE"/>
    <property type="match status" value="1"/>
</dbReference>
<gene>
    <name evidence="4" type="ORF">BDK89_3762</name>
</gene>
<evidence type="ECO:0000313" key="5">
    <source>
        <dbReference type="Proteomes" id="UP000294558"/>
    </source>
</evidence>
<accession>A0A4R7I5R4</accession>
<dbReference type="RefSeq" id="WP_133870381.1">
    <property type="nucleotide sequence ID" value="NZ_SOAU01000001.1"/>
</dbReference>
<proteinExistence type="inferred from homology"/>
<dbReference type="InterPro" id="IPR036413">
    <property type="entry name" value="YaeB-like_sf"/>
</dbReference>
<dbReference type="CDD" id="cd09281">
    <property type="entry name" value="UPF0066"/>
    <property type="match status" value="1"/>
</dbReference>